<sequence>MSVTTVFVDLTPVLPQLVTGVCTAAGAVTAGLGTVMLSHRYNEHERARERESATNTNIEETTRELFDAVTELHLAVSTHQPMHNAWLPRMMPLGSSMLEFMAGSQSGGWAVGAVRSSRIAVEATNSQNLAALALIAPVQRVVAAAARASLLPDGSVRSAALRLGEIAVEAAHAYGTDNLWSRQKSVAARAAADAALFAALRDLVDTASSHLHPQAHPRRRWPVRWALHRRDGRRQAASAPPVAVPQARDDARNTIPVAAASAVGPTSAAAAAGAAPESRIRHRP</sequence>
<feature type="transmembrane region" description="Helical" evidence="2">
    <location>
        <begin position="17"/>
        <end position="38"/>
    </location>
</feature>
<dbReference type="RefSeq" id="WP_203173002.1">
    <property type="nucleotide sequence ID" value="NZ_JAEVHM010000001.1"/>
</dbReference>
<dbReference type="EMBL" id="JAEVHM010000001">
    <property type="protein sequence ID" value="MBM0230531.1"/>
    <property type="molecule type" value="Genomic_DNA"/>
</dbReference>
<evidence type="ECO:0000313" key="3">
    <source>
        <dbReference type="EMBL" id="MBM0230531.1"/>
    </source>
</evidence>
<comment type="caution">
    <text evidence="3">The sequence shown here is derived from an EMBL/GenBank/DDBJ whole genome shotgun (WGS) entry which is preliminary data.</text>
</comment>
<evidence type="ECO:0000256" key="1">
    <source>
        <dbReference type="SAM" id="MobiDB-lite"/>
    </source>
</evidence>
<name>A0ABS1XMN3_9ACTN</name>
<evidence type="ECO:0000256" key="2">
    <source>
        <dbReference type="SAM" id="Phobius"/>
    </source>
</evidence>
<gene>
    <name evidence="3" type="ORF">JNW91_00750</name>
</gene>
<accession>A0ABS1XMN3</accession>
<organism evidence="3 4">
    <name type="scientific">Micromonospora parastrephiae</name>
    <dbReference type="NCBI Taxonomy" id="2806101"/>
    <lineage>
        <taxon>Bacteria</taxon>
        <taxon>Bacillati</taxon>
        <taxon>Actinomycetota</taxon>
        <taxon>Actinomycetes</taxon>
        <taxon>Micromonosporales</taxon>
        <taxon>Micromonosporaceae</taxon>
        <taxon>Micromonospora</taxon>
    </lineage>
</organism>
<reference evidence="3 4" key="1">
    <citation type="submission" date="2021-01" db="EMBL/GenBank/DDBJ databases">
        <title>Draft genome sequence of Micromonospora sp. strain STR1_7.</title>
        <authorList>
            <person name="Karlyshev A."/>
            <person name="Jawad R."/>
        </authorList>
    </citation>
    <scope>NUCLEOTIDE SEQUENCE [LARGE SCALE GENOMIC DNA]</scope>
    <source>
        <strain evidence="3 4">STR1-7</strain>
    </source>
</reference>
<keyword evidence="2" id="KW-0472">Membrane</keyword>
<proteinExistence type="predicted"/>
<keyword evidence="4" id="KW-1185">Reference proteome</keyword>
<evidence type="ECO:0000313" key="4">
    <source>
        <dbReference type="Proteomes" id="UP000601027"/>
    </source>
</evidence>
<feature type="region of interest" description="Disordered" evidence="1">
    <location>
        <begin position="258"/>
        <end position="284"/>
    </location>
</feature>
<protein>
    <submittedName>
        <fullName evidence="3">Uncharacterized protein</fullName>
    </submittedName>
</protein>
<keyword evidence="2" id="KW-0812">Transmembrane</keyword>
<feature type="compositionally biased region" description="Low complexity" evidence="1">
    <location>
        <begin position="258"/>
        <end position="275"/>
    </location>
</feature>
<dbReference type="Proteomes" id="UP000601027">
    <property type="component" value="Unassembled WGS sequence"/>
</dbReference>
<keyword evidence="2" id="KW-1133">Transmembrane helix</keyword>